<dbReference type="GO" id="GO:0045944">
    <property type="term" value="P:positive regulation of transcription by RNA polymerase II"/>
    <property type="evidence" value="ECO:0000318"/>
    <property type="project" value="GO_Central"/>
</dbReference>
<feature type="compositionally biased region" description="Polar residues" evidence="1">
    <location>
        <begin position="391"/>
        <end position="400"/>
    </location>
</feature>
<feature type="region of interest" description="Disordered" evidence="1">
    <location>
        <begin position="443"/>
        <end position="542"/>
    </location>
</feature>
<name>A0A067H7M0_CITSI</name>
<dbReference type="InterPro" id="IPR029005">
    <property type="entry name" value="LIM-bd/SEUSS"/>
</dbReference>
<dbReference type="GO" id="GO:0005634">
    <property type="term" value="C:nucleus"/>
    <property type="evidence" value="ECO:0000318"/>
    <property type="project" value="GO_Central"/>
</dbReference>
<evidence type="ECO:0008006" key="4">
    <source>
        <dbReference type="Google" id="ProtNLM"/>
    </source>
</evidence>
<keyword evidence="3" id="KW-1185">Reference proteome</keyword>
<protein>
    <recommendedName>
        <fullName evidence="4">Transcriptional corepressor SEUSS</fullName>
    </recommendedName>
</protein>
<evidence type="ECO:0000313" key="3">
    <source>
        <dbReference type="Proteomes" id="UP000027120"/>
    </source>
</evidence>
<feature type="compositionally biased region" description="Polar residues" evidence="1">
    <location>
        <begin position="498"/>
        <end position="520"/>
    </location>
</feature>
<dbReference type="GO" id="GO:0000122">
    <property type="term" value="P:negative regulation of transcription by RNA polymerase II"/>
    <property type="evidence" value="ECO:0000318"/>
    <property type="project" value="GO_Central"/>
</dbReference>
<feature type="region of interest" description="Disordered" evidence="1">
    <location>
        <begin position="350"/>
        <end position="400"/>
    </location>
</feature>
<dbReference type="PANTHER" id="PTHR10378">
    <property type="entry name" value="LIM DOMAIN-BINDING PROTEIN"/>
    <property type="match status" value="1"/>
</dbReference>
<gene>
    <name evidence="2" type="ORF">CISIN_1g0056332mg</name>
</gene>
<dbReference type="EMBL" id="KK784874">
    <property type="protein sequence ID" value="KDO83576.1"/>
    <property type="molecule type" value="Genomic_DNA"/>
</dbReference>
<feature type="compositionally biased region" description="Polar residues" evidence="1">
    <location>
        <begin position="362"/>
        <end position="371"/>
    </location>
</feature>
<evidence type="ECO:0000313" key="2">
    <source>
        <dbReference type="EMBL" id="KDO83576.1"/>
    </source>
</evidence>
<accession>A0A067H7M0</accession>
<feature type="compositionally biased region" description="Polar residues" evidence="1">
    <location>
        <begin position="443"/>
        <end position="473"/>
    </location>
</feature>
<dbReference type="GO" id="GO:0005667">
    <property type="term" value="C:transcription regulator complex"/>
    <property type="evidence" value="ECO:0000318"/>
    <property type="project" value="GO_Central"/>
</dbReference>
<evidence type="ECO:0000256" key="1">
    <source>
        <dbReference type="SAM" id="MobiDB-lite"/>
    </source>
</evidence>
<reference evidence="2 3" key="1">
    <citation type="submission" date="2014-04" db="EMBL/GenBank/DDBJ databases">
        <authorList>
            <consortium name="International Citrus Genome Consortium"/>
            <person name="Gmitter F."/>
            <person name="Chen C."/>
            <person name="Farmerie W."/>
            <person name="Harkins T."/>
            <person name="Desany B."/>
            <person name="Mohiuddin M."/>
            <person name="Kodira C."/>
            <person name="Borodovsky M."/>
            <person name="Lomsadze A."/>
            <person name="Burns P."/>
            <person name="Jenkins J."/>
            <person name="Prochnik S."/>
            <person name="Shu S."/>
            <person name="Chapman J."/>
            <person name="Pitluck S."/>
            <person name="Schmutz J."/>
            <person name="Rokhsar D."/>
        </authorList>
    </citation>
    <scope>NUCLEOTIDE SEQUENCE</scope>
</reference>
<dbReference type="STRING" id="2711.A0A067H7M0"/>
<organism evidence="2 3">
    <name type="scientific">Citrus sinensis</name>
    <name type="common">Sweet orange</name>
    <name type="synonym">Citrus aurantium var. sinensis</name>
    <dbReference type="NCBI Taxonomy" id="2711"/>
    <lineage>
        <taxon>Eukaryota</taxon>
        <taxon>Viridiplantae</taxon>
        <taxon>Streptophyta</taxon>
        <taxon>Embryophyta</taxon>
        <taxon>Tracheophyta</taxon>
        <taxon>Spermatophyta</taxon>
        <taxon>Magnoliopsida</taxon>
        <taxon>eudicotyledons</taxon>
        <taxon>Gunneridae</taxon>
        <taxon>Pentapetalae</taxon>
        <taxon>rosids</taxon>
        <taxon>malvids</taxon>
        <taxon>Sapindales</taxon>
        <taxon>Rutaceae</taxon>
        <taxon>Aurantioideae</taxon>
        <taxon>Citrus</taxon>
    </lineage>
</organism>
<dbReference type="GO" id="GO:0003712">
    <property type="term" value="F:transcription coregulator activity"/>
    <property type="evidence" value="ECO:0000318"/>
    <property type="project" value="GO_Central"/>
</dbReference>
<proteinExistence type="predicted"/>
<dbReference type="Proteomes" id="UP000027120">
    <property type="component" value="Unassembled WGS sequence"/>
</dbReference>
<dbReference type="Pfam" id="PF01803">
    <property type="entry name" value="LIM_bind"/>
    <property type="match status" value="1"/>
</dbReference>
<dbReference type="AlphaFoldDB" id="A0A067H7M0"/>
<feature type="compositionally biased region" description="Low complexity" evidence="1">
    <location>
        <begin position="483"/>
        <end position="497"/>
    </location>
</feature>
<feature type="compositionally biased region" description="Low complexity" evidence="1">
    <location>
        <begin position="372"/>
        <end position="390"/>
    </location>
</feature>
<sequence length="686" mass="74588">MSRQSSQAAAAQMNLLQQQRYLQLQQQHQQQQLLKAMPQQRPQLPQHFVQQQNLPLRSPAKPVYEPGMCARRLTHYMYQQQHRPEVRFSHHDESVVSLWCITIVICNSRVFVQDNNIEFWRKFVAEYFAPNAKKKWCVSMYGSGRQATGVFPQDVWHCEICNRKPGRGFEATVEVLPRLFKIKYESGTLEELLYVDMPREYQNASGQIVLDYAKAIQESVFEQLRVVRDGQLRIVFSPDLKICSWEFCARRHEELIPRRLLIPQVSQLGAAAQKYQAATQNASSNLSAPELQNNCNMFVASARQLAKALEVPLVNDLGYTKRYVRCLQISEVVNSMKDLIDYSRVTGTGPMESLAKFPRRTSGASGFHSPSQQPEDQLQQQQQQQQTVGQNSNSESSVQANAMQLATSNGVANVNNSLNPASASSTASTIVGLLHQNSMNSRQQNTVNNASSPYGGSSVQMPSPGSSNNIPQAQPNPSPFQSPTPSSSNNPPQTSHSALTAANHMSSASSPANISVQQPALSGEADPRALSGDADPSDSQSAVQKILHEMMLCSHLNGGSGGGGGMVGVGSLGNDVKNVNDIMATGNNTVLNGGNGLVGNGTVNNNPGIGTGGYGNMGGGLGQSAMVNGIRAAMGNNSMMNGRVGMTAMARDQSMNHQQDLGNQLLNGLGAVNGFNNLQFDWKPSP</sequence>